<protein>
    <submittedName>
        <fullName evidence="2">Uncharacterized protein</fullName>
    </submittedName>
</protein>
<evidence type="ECO:0000313" key="3">
    <source>
        <dbReference type="Proteomes" id="UP000240377"/>
    </source>
</evidence>
<sequence>MANEEAVEVTVSQHAKSRWVERMNEITDANEAKRFLVNNQEKVTKDIIKSFENSTFVYRGQLNKKAPHSTSNYYLLNDLVFVEEKMTIITLFKVNFELPYSDLNEEVQRALIVSLQRATNEQQEVKSKVGVTKKNLKADIAQVNAQLNVHRNQVDLLTKQKNELDRQVKLADDEIIMANNRVELLASKLLYSRDLYTEDTSK</sequence>
<feature type="coiled-coil region" evidence="1">
    <location>
        <begin position="133"/>
        <end position="181"/>
    </location>
</feature>
<dbReference type="RefSeq" id="YP_009798520.1">
    <property type="nucleotide sequence ID" value="NC_047926.1"/>
</dbReference>
<organism evidence="2 3">
    <name type="scientific">Lactobacillus phage Semele</name>
    <dbReference type="NCBI Taxonomy" id="2079433"/>
    <lineage>
        <taxon>Viruses</taxon>
        <taxon>Duplodnaviria</taxon>
        <taxon>Heunggongvirae</taxon>
        <taxon>Uroviricota</taxon>
        <taxon>Caudoviricetes</taxon>
        <taxon>Herelleviridae</taxon>
        <taxon>Harbinvirus</taxon>
        <taxon>Harbinvirus semele</taxon>
    </lineage>
</organism>
<dbReference type="KEGG" id="vg:54988982"/>
<evidence type="ECO:0000313" key="2">
    <source>
        <dbReference type="EMBL" id="AUV60201.1"/>
    </source>
</evidence>
<proteinExistence type="predicted"/>
<accession>A0A2K9VDA2</accession>
<evidence type="ECO:0000256" key="1">
    <source>
        <dbReference type="SAM" id="Coils"/>
    </source>
</evidence>
<keyword evidence="3" id="KW-1185">Reference proteome</keyword>
<keyword evidence="1" id="KW-0175">Coiled coil</keyword>
<reference evidence="2" key="1">
    <citation type="submission" date="2018-01" db="EMBL/GenBank/DDBJ databases">
        <title>Lactobacillus phages that infect wine-derived L. plantarum strains.</title>
        <authorList>
            <person name="Kyrkou I."/>
            <person name="Hestbjerg Hansen L."/>
        </authorList>
    </citation>
    <scope>NUCLEOTIDE SEQUENCE [LARGE SCALE GENOMIC DNA]</scope>
</reference>
<name>A0A2K9VDA2_9CAUD</name>
<dbReference type="EMBL" id="MG765279">
    <property type="protein sequence ID" value="AUV60201.1"/>
    <property type="molecule type" value="Genomic_DNA"/>
</dbReference>
<dbReference type="Proteomes" id="UP000240377">
    <property type="component" value="Segment"/>
</dbReference>
<dbReference type="GeneID" id="54988982"/>